<evidence type="ECO:0000313" key="2">
    <source>
        <dbReference type="WBParaSite" id="PgR007_g165_t01"/>
    </source>
</evidence>
<dbReference type="AlphaFoldDB" id="A0A915AGI4"/>
<sequence>MPGRSLALTSRVLLEIQAQIPEIMLRVFSRSCPRIFQSAVSTVVPIIPPLFTTFIINDVSNSGTSGDCTINCSNADNKP</sequence>
<evidence type="ECO:0000313" key="1">
    <source>
        <dbReference type="Proteomes" id="UP000887569"/>
    </source>
</evidence>
<dbReference type="Proteomes" id="UP000887569">
    <property type="component" value="Unplaced"/>
</dbReference>
<proteinExistence type="predicted"/>
<name>A0A915AGI4_PARUN</name>
<reference evidence="2" key="1">
    <citation type="submission" date="2022-11" db="UniProtKB">
        <authorList>
            <consortium name="WormBaseParasite"/>
        </authorList>
    </citation>
    <scope>IDENTIFICATION</scope>
</reference>
<dbReference type="WBParaSite" id="PgR007_g165_t01">
    <property type="protein sequence ID" value="PgR007_g165_t01"/>
    <property type="gene ID" value="PgR007_g165"/>
</dbReference>
<organism evidence="1 2">
    <name type="scientific">Parascaris univalens</name>
    <name type="common">Nematode worm</name>
    <dbReference type="NCBI Taxonomy" id="6257"/>
    <lineage>
        <taxon>Eukaryota</taxon>
        <taxon>Metazoa</taxon>
        <taxon>Ecdysozoa</taxon>
        <taxon>Nematoda</taxon>
        <taxon>Chromadorea</taxon>
        <taxon>Rhabditida</taxon>
        <taxon>Spirurina</taxon>
        <taxon>Ascaridomorpha</taxon>
        <taxon>Ascaridoidea</taxon>
        <taxon>Ascarididae</taxon>
        <taxon>Parascaris</taxon>
    </lineage>
</organism>
<accession>A0A915AGI4</accession>
<protein>
    <submittedName>
        <fullName evidence="2">Uncharacterized protein</fullName>
    </submittedName>
</protein>
<keyword evidence="1" id="KW-1185">Reference proteome</keyword>